<dbReference type="Proteomes" id="UP001501480">
    <property type="component" value="Unassembled WGS sequence"/>
</dbReference>
<feature type="transmembrane region" description="Helical" evidence="2">
    <location>
        <begin position="60"/>
        <end position="79"/>
    </location>
</feature>
<feature type="region of interest" description="Disordered" evidence="1">
    <location>
        <begin position="1"/>
        <end position="45"/>
    </location>
</feature>
<protein>
    <submittedName>
        <fullName evidence="3">Bax inhibitor-1/YccA family protein</fullName>
    </submittedName>
</protein>
<dbReference type="PANTHER" id="PTHR41282:SF1">
    <property type="entry name" value="CONSERVED TRANSMEMBRANE PROTEIN-RELATED"/>
    <property type="match status" value="1"/>
</dbReference>
<evidence type="ECO:0000313" key="4">
    <source>
        <dbReference type="Proteomes" id="UP001501480"/>
    </source>
</evidence>
<feature type="compositionally biased region" description="Polar residues" evidence="1">
    <location>
        <begin position="21"/>
        <end position="42"/>
    </location>
</feature>
<comment type="caution">
    <text evidence="3">The sequence shown here is derived from an EMBL/GenBank/DDBJ whole genome shotgun (WGS) entry which is preliminary data.</text>
</comment>
<keyword evidence="2" id="KW-1133">Transmembrane helix</keyword>
<feature type="transmembrane region" description="Helical" evidence="2">
    <location>
        <begin position="124"/>
        <end position="146"/>
    </location>
</feature>
<feature type="transmembrane region" description="Helical" evidence="2">
    <location>
        <begin position="152"/>
        <end position="174"/>
    </location>
</feature>
<sequence length="285" mass="30068">MQSKNPVFARSEGFNGRGGAATTSPASWQINLDGSTTGQGSTPGLVDDDRMSVASVIEKTAISLGLVVVAAAVTWFVIGDLDPNSPDADRNLALLGGLIMVGIFGGLALNLVNSFKKVVSPPLVLAYAAVQGVFVGAFSKAIAFYVVGDPTIVFQAVLATFVAAGATLAAYKFFNIRVSDTFRKVMTITLFTVFGIMMANFALSMFGVLESGGLRGFNTLGLVVSIGLAVLAIFTLVMDFDFVERGVEAGLPARESWRAAFGLTVTLVWLYIELLRILAIFASQD</sequence>
<dbReference type="RefSeq" id="WP_344326311.1">
    <property type="nucleotide sequence ID" value="NZ_BAAAPY010000004.1"/>
</dbReference>
<feature type="transmembrane region" description="Helical" evidence="2">
    <location>
        <begin position="220"/>
        <end position="238"/>
    </location>
</feature>
<evidence type="ECO:0000313" key="3">
    <source>
        <dbReference type="EMBL" id="GAA2076046.1"/>
    </source>
</evidence>
<dbReference type="Pfam" id="PF12811">
    <property type="entry name" value="BaxI_1"/>
    <property type="match status" value="1"/>
</dbReference>
<feature type="transmembrane region" description="Helical" evidence="2">
    <location>
        <begin position="91"/>
        <end position="112"/>
    </location>
</feature>
<feature type="transmembrane region" description="Helical" evidence="2">
    <location>
        <begin position="186"/>
        <end position="208"/>
    </location>
</feature>
<name>A0ABN2VX73_9ACTN</name>
<feature type="transmembrane region" description="Helical" evidence="2">
    <location>
        <begin position="259"/>
        <end position="282"/>
    </location>
</feature>
<keyword evidence="2" id="KW-0472">Membrane</keyword>
<evidence type="ECO:0000256" key="1">
    <source>
        <dbReference type="SAM" id="MobiDB-lite"/>
    </source>
</evidence>
<evidence type="ECO:0000256" key="2">
    <source>
        <dbReference type="SAM" id="Phobius"/>
    </source>
</evidence>
<proteinExistence type="predicted"/>
<accession>A0ABN2VX73</accession>
<keyword evidence="2" id="KW-0812">Transmembrane</keyword>
<gene>
    <name evidence="3" type="ORF">GCM10009821_14020</name>
</gene>
<dbReference type="InterPro" id="IPR010539">
    <property type="entry name" value="BaxI_1-like"/>
</dbReference>
<organism evidence="3 4">
    <name type="scientific">Aeromicrobium halocynthiae</name>
    <dbReference type="NCBI Taxonomy" id="560557"/>
    <lineage>
        <taxon>Bacteria</taxon>
        <taxon>Bacillati</taxon>
        <taxon>Actinomycetota</taxon>
        <taxon>Actinomycetes</taxon>
        <taxon>Propionibacteriales</taxon>
        <taxon>Nocardioidaceae</taxon>
        <taxon>Aeromicrobium</taxon>
    </lineage>
</organism>
<dbReference type="PIRSF" id="PIRSF009160">
    <property type="entry name" value="UCP009160"/>
    <property type="match status" value="1"/>
</dbReference>
<keyword evidence="4" id="KW-1185">Reference proteome</keyword>
<dbReference type="EMBL" id="BAAAPY010000004">
    <property type="protein sequence ID" value="GAA2076046.1"/>
    <property type="molecule type" value="Genomic_DNA"/>
</dbReference>
<reference evidence="3 4" key="1">
    <citation type="journal article" date="2019" name="Int. J. Syst. Evol. Microbiol.">
        <title>The Global Catalogue of Microorganisms (GCM) 10K type strain sequencing project: providing services to taxonomists for standard genome sequencing and annotation.</title>
        <authorList>
            <consortium name="The Broad Institute Genomics Platform"/>
            <consortium name="The Broad Institute Genome Sequencing Center for Infectious Disease"/>
            <person name="Wu L."/>
            <person name="Ma J."/>
        </authorList>
    </citation>
    <scope>NUCLEOTIDE SEQUENCE [LARGE SCALE GENOMIC DNA]</scope>
    <source>
        <strain evidence="3 4">JCM 15749</strain>
    </source>
</reference>
<dbReference type="PANTHER" id="PTHR41282">
    <property type="entry name" value="CONSERVED TRANSMEMBRANE PROTEIN-RELATED"/>
    <property type="match status" value="1"/>
</dbReference>